<keyword evidence="2" id="KW-1185">Reference proteome</keyword>
<protein>
    <submittedName>
        <fullName evidence="1">Uncharacterized protein</fullName>
    </submittedName>
</protein>
<reference evidence="1 2" key="1">
    <citation type="submission" date="2020-07" db="EMBL/GenBank/DDBJ databases">
        <title>Sequencing the genomes of 1000 actinobacteria strains.</title>
        <authorList>
            <person name="Klenk H.-P."/>
        </authorList>
    </citation>
    <scope>NUCLEOTIDE SEQUENCE [LARGE SCALE GENOMIC DNA]</scope>
    <source>
        <strain evidence="1 2">DSM 45763</strain>
    </source>
</reference>
<dbReference type="Proteomes" id="UP000576393">
    <property type="component" value="Unassembled WGS sequence"/>
</dbReference>
<name>A0A852V7Y3_9ACTN</name>
<evidence type="ECO:0000313" key="2">
    <source>
        <dbReference type="Proteomes" id="UP000576393"/>
    </source>
</evidence>
<comment type="caution">
    <text evidence="1">The sequence shown here is derived from an EMBL/GenBank/DDBJ whole genome shotgun (WGS) entry which is preliminary data.</text>
</comment>
<proteinExistence type="predicted"/>
<dbReference type="RefSeq" id="WP_281395817.1">
    <property type="nucleotide sequence ID" value="NZ_JACCCO010000004.1"/>
</dbReference>
<dbReference type="AlphaFoldDB" id="A0A852V7Y3"/>
<organism evidence="1 2">
    <name type="scientific">Streptosporangium sandarakinum</name>
    <dbReference type="NCBI Taxonomy" id="1260955"/>
    <lineage>
        <taxon>Bacteria</taxon>
        <taxon>Bacillati</taxon>
        <taxon>Actinomycetota</taxon>
        <taxon>Actinomycetes</taxon>
        <taxon>Streptosporangiales</taxon>
        <taxon>Streptosporangiaceae</taxon>
        <taxon>Streptosporangium</taxon>
    </lineage>
</organism>
<gene>
    <name evidence="1" type="ORF">HDA43_006811</name>
</gene>
<accession>A0A852V7Y3</accession>
<evidence type="ECO:0000313" key="1">
    <source>
        <dbReference type="EMBL" id="NYF44569.1"/>
    </source>
</evidence>
<dbReference type="EMBL" id="JACCCO010000004">
    <property type="protein sequence ID" value="NYF44569.1"/>
    <property type="molecule type" value="Genomic_DNA"/>
</dbReference>
<sequence>MDPDARALFSVLAQLDLDAARARLAEAAGAPVEEMEAIRRGEG</sequence>